<keyword evidence="1" id="KW-0645">Protease</keyword>
<evidence type="ECO:0000256" key="2">
    <source>
        <dbReference type="ARBA" id="ARBA00022729"/>
    </source>
</evidence>
<feature type="chain" id="PRO_5002821107" description="Peptidase S1 domain-containing protein" evidence="6">
    <location>
        <begin position="25"/>
        <end position="268"/>
    </location>
</feature>
<sequence>MLLRALPLLLTLCVLVLSNDDTDADEEEEEDDDCNKATLGGHPVDITTAPWSASVSIREKAKCGGVIYSLSHIVTAGKCVDGFLNKAIRIRVGSTTRSDGVIEADVCNITVHEKFTGRTILHNLAILKLCGPLTASKTIQTIQLAKQFPANGAMVTANGWASFRWWTTYWSKCLDDEAHKLLKAEVKMLGPRQCTNLGVEHNWSKQNFTEYLFCTEKFGKDACSFGMGSPVVHQGKLIGIMSKGGCSDLPEVYINIIRYKSWLESHTK</sequence>
<dbReference type="PANTHER" id="PTHR24276">
    <property type="entry name" value="POLYSERASE-RELATED"/>
    <property type="match status" value="1"/>
</dbReference>
<keyword evidence="9" id="KW-1185">Reference proteome</keyword>
<dbReference type="KEGG" id="dya:Dyak_GE11618"/>
<dbReference type="AlphaFoldDB" id="B4P912"/>
<dbReference type="PROSITE" id="PS50240">
    <property type="entry name" value="TRYPSIN_DOM"/>
    <property type="match status" value="1"/>
</dbReference>
<dbReference type="CDD" id="cd00190">
    <property type="entry name" value="Tryp_SPc"/>
    <property type="match status" value="1"/>
</dbReference>
<feature type="signal peptide" evidence="6">
    <location>
        <begin position="1"/>
        <end position="24"/>
    </location>
</feature>
<keyword evidence="4" id="KW-0720">Serine protease</keyword>
<dbReference type="Gene3D" id="2.40.10.10">
    <property type="entry name" value="Trypsin-like serine proteases"/>
    <property type="match status" value="1"/>
</dbReference>
<protein>
    <recommendedName>
        <fullName evidence="7">Peptidase S1 domain-containing protein</fullName>
    </recommendedName>
</protein>
<name>B4P912_DROYA</name>
<evidence type="ECO:0000313" key="9">
    <source>
        <dbReference type="Proteomes" id="UP000002282"/>
    </source>
</evidence>
<dbReference type="Proteomes" id="UP000002282">
    <property type="component" value="Chromosome 2R"/>
</dbReference>
<feature type="domain" description="Peptidase S1" evidence="7">
    <location>
        <begin position="38"/>
        <end position="268"/>
    </location>
</feature>
<dbReference type="HOGENOM" id="CLU_006842_7_1_1"/>
<evidence type="ECO:0000259" key="7">
    <source>
        <dbReference type="PROSITE" id="PS50240"/>
    </source>
</evidence>
<dbReference type="eggNOG" id="KOG3627">
    <property type="taxonomic scope" value="Eukaryota"/>
</dbReference>
<dbReference type="InterPro" id="IPR043504">
    <property type="entry name" value="Peptidase_S1_PA_chymotrypsin"/>
</dbReference>
<evidence type="ECO:0000256" key="6">
    <source>
        <dbReference type="SAM" id="SignalP"/>
    </source>
</evidence>
<organism evidence="8 9">
    <name type="scientific">Drosophila yakuba</name>
    <name type="common">Fruit fly</name>
    <dbReference type="NCBI Taxonomy" id="7245"/>
    <lineage>
        <taxon>Eukaryota</taxon>
        <taxon>Metazoa</taxon>
        <taxon>Ecdysozoa</taxon>
        <taxon>Arthropoda</taxon>
        <taxon>Hexapoda</taxon>
        <taxon>Insecta</taxon>
        <taxon>Pterygota</taxon>
        <taxon>Neoptera</taxon>
        <taxon>Endopterygota</taxon>
        <taxon>Diptera</taxon>
        <taxon>Brachycera</taxon>
        <taxon>Muscomorpha</taxon>
        <taxon>Ephydroidea</taxon>
        <taxon>Drosophilidae</taxon>
        <taxon>Drosophila</taxon>
        <taxon>Sophophora</taxon>
    </lineage>
</organism>
<evidence type="ECO:0000256" key="1">
    <source>
        <dbReference type="ARBA" id="ARBA00022670"/>
    </source>
</evidence>
<accession>B4P912</accession>
<reference evidence="8 9" key="2">
    <citation type="journal article" date="2007" name="PLoS Biol.">
        <title>Principles of genome evolution in the Drosophila melanogaster species group.</title>
        <authorList>
            <person name="Ranz J.M."/>
            <person name="Maurin D."/>
            <person name="Chan Y.S."/>
            <person name="von Grotthuss M."/>
            <person name="Hillier L.W."/>
            <person name="Roote J."/>
            <person name="Ashburner M."/>
            <person name="Bergman C.M."/>
        </authorList>
    </citation>
    <scope>NUCLEOTIDE SEQUENCE [LARGE SCALE GENOMIC DNA]</scope>
    <source>
        <strain evidence="9">Tai18E2 / Tucson 14021-0261.01</strain>
    </source>
</reference>
<dbReference type="GO" id="GO:0004252">
    <property type="term" value="F:serine-type endopeptidase activity"/>
    <property type="evidence" value="ECO:0007669"/>
    <property type="project" value="InterPro"/>
</dbReference>
<dbReference type="SUPFAM" id="SSF50494">
    <property type="entry name" value="Trypsin-like serine proteases"/>
    <property type="match status" value="1"/>
</dbReference>
<dbReference type="PANTHER" id="PTHR24276:SF94">
    <property type="entry name" value="AT20289P-RELATED"/>
    <property type="match status" value="1"/>
</dbReference>
<evidence type="ECO:0000256" key="5">
    <source>
        <dbReference type="ARBA" id="ARBA00023157"/>
    </source>
</evidence>
<dbReference type="OrthoDB" id="7864760at2759"/>
<dbReference type="SMART" id="SM00020">
    <property type="entry name" value="Tryp_SPc"/>
    <property type="match status" value="1"/>
</dbReference>
<proteinExistence type="predicted"/>
<dbReference type="InterPro" id="IPR050430">
    <property type="entry name" value="Peptidase_S1"/>
</dbReference>
<dbReference type="OMA" id="SFRWWAM"/>
<keyword evidence="2 6" id="KW-0732">Signal</keyword>
<keyword evidence="3 8" id="KW-0378">Hydrolase</keyword>
<dbReference type="PhylomeDB" id="B4P912"/>
<reference evidence="8 9" key="1">
    <citation type="journal article" date="2007" name="Nature">
        <title>Evolution of genes and genomes on the Drosophila phylogeny.</title>
        <authorList>
            <consortium name="Drosophila 12 Genomes Consortium"/>
            <person name="Clark A.G."/>
            <person name="Eisen M.B."/>
            <person name="Smith D.R."/>
            <person name="Bergman C.M."/>
            <person name="Oliver B."/>
            <person name="Markow T.A."/>
            <person name="Kaufman T.C."/>
            <person name="Kellis M."/>
            <person name="Gelbart W."/>
            <person name="Iyer V.N."/>
            <person name="Pollard D.A."/>
            <person name="Sackton T.B."/>
            <person name="Larracuente A.M."/>
            <person name="Singh N.D."/>
            <person name="Abad J.P."/>
            <person name="Abt D.N."/>
            <person name="Adryan B."/>
            <person name="Aguade M."/>
            <person name="Akashi H."/>
            <person name="Anderson W.W."/>
            <person name="Aquadro C.F."/>
            <person name="Ardell D.H."/>
            <person name="Arguello R."/>
            <person name="Artieri C.G."/>
            <person name="Barbash D.A."/>
            <person name="Barker D."/>
            <person name="Barsanti P."/>
            <person name="Batterham P."/>
            <person name="Batzoglou S."/>
            <person name="Begun D."/>
            <person name="Bhutkar A."/>
            <person name="Blanco E."/>
            <person name="Bosak S.A."/>
            <person name="Bradley R.K."/>
            <person name="Brand A.D."/>
            <person name="Brent M.R."/>
            <person name="Brooks A.N."/>
            <person name="Brown R.H."/>
            <person name="Butlin R.K."/>
            <person name="Caggese C."/>
            <person name="Calvi B.R."/>
            <person name="Bernardo de Carvalho A."/>
            <person name="Caspi A."/>
            <person name="Castrezana S."/>
            <person name="Celniker S.E."/>
            <person name="Chang J.L."/>
            <person name="Chapple C."/>
            <person name="Chatterji S."/>
            <person name="Chinwalla A."/>
            <person name="Civetta A."/>
            <person name="Clifton S.W."/>
            <person name="Comeron J.M."/>
            <person name="Costello J.C."/>
            <person name="Coyne J.A."/>
            <person name="Daub J."/>
            <person name="David R.G."/>
            <person name="Delcher A.L."/>
            <person name="Delehaunty K."/>
            <person name="Do C.B."/>
            <person name="Ebling H."/>
            <person name="Edwards K."/>
            <person name="Eickbush T."/>
            <person name="Evans J.D."/>
            <person name="Filipski A."/>
            <person name="Findeiss S."/>
            <person name="Freyhult E."/>
            <person name="Fulton L."/>
            <person name="Fulton R."/>
            <person name="Garcia A.C."/>
            <person name="Gardiner A."/>
            <person name="Garfield D.A."/>
            <person name="Garvin B.E."/>
            <person name="Gibson G."/>
            <person name="Gilbert D."/>
            <person name="Gnerre S."/>
            <person name="Godfrey J."/>
            <person name="Good R."/>
            <person name="Gotea V."/>
            <person name="Gravely B."/>
            <person name="Greenberg A.J."/>
            <person name="Griffiths-Jones S."/>
            <person name="Gross S."/>
            <person name="Guigo R."/>
            <person name="Gustafson E.A."/>
            <person name="Haerty W."/>
            <person name="Hahn M.W."/>
            <person name="Halligan D.L."/>
            <person name="Halpern A.L."/>
            <person name="Halter G.M."/>
            <person name="Han M.V."/>
            <person name="Heger A."/>
            <person name="Hillier L."/>
            <person name="Hinrichs A.S."/>
            <person name="Holmes I."/>
            <person name="Hoskins R.A."/>
            <person name="Hubisz M.J."/>
            <person name="Hultmark D."/>
            <person name="Huntley M.A."/>
            <person name="Jaffe D.B."/>
            <person name="Jagadeeshan S."/>
            <person name="Jeck W.R."/>
            <person name="Johnson J."/>
            <person name="Jones C.D."/>
            <person name="Jordan W.C."/>
            <person name="Karpen G.H."/>
            <person name="Kataoka E."/>
            <person name="Keightley P.D."/>
            <person name="Kheradpour P."/>
            <person name="Kirkness E.F."/>
            <person name="Koerich L.B."/>
            <person name="Kristiansen K."/>
            <person name="Kudrna D."/>
            <person name="Kulathinal R.J."/>
            <person name="Kumar S."/>
            <person name="Kwok R."/>
            <person name="Lander E."/>
            <person name="Langley C.H."/>
            <person name="Lapoint R."/>
            <person name="Lazzaro B.P."/>
            <person name="Lee S.J."/>
            <person name="Levesque L."/>
            <person name="Li R."/>
            <person name="Lin C.F."/>
            <person name="Lin M.F."/>
            <person name="Lindblad-Toh K."/>
            <person name="Llopart A."/>
            <person name="Long M."/>
            <person name="Low L."/>
            <person name="Lozovsky E."/>
            <person name="Lu J."/>
            <person name="Luo M."/>
            <person name="Machado C.A."/>
            <person name="Makalowski W."/>
            <person name="Marzo M."/>
            <person name="Matsuda M."/>
            <person name="Matzkin L."/>
            <person name="McAllister B."/>
            <person name="McBride C.S."/>
            <person name="McKernan B."/>
            <person name="McKernan K."/>
            <person name="Mendez-Lago M."/>
            <person name="Minx P."/>
            <person name="Mollenhauer M.U."/>
            <person name="Montooth K."/>
            <person name="Mount S.M."/>
            <person name="Mu X."/>
            <person name="Myers E."/>
            <person name="Negre B."/>
            <person name="Newfeld S."/>
            <person name="Nielsen R."/>
            <person name="Noor M.A."/>
            <person name="O'Grady P."/>
            <person name="Pachter L."/>
            <person name="Papaceit M."/>
            <person name="Parisi M.J."/>
            <person name="Parisi M."/>
            <person name="Parts L."/>
            <person name="Pedersen J.S."/>
            <person name="Pesole G."/>
            <person name="Phillippy A.M."/>
            <person name="Ponting C.P."/>
            <person name="Pop M."/>
            <person name="Porcelli D."/>
            <person name="Powell J.R."/>
            <person name="Prohaska S."/>
            <person name="Pruitt K."/>
            <person name="Puig M."/>
            <person name="Quesneville H."/>
            <person name="Ram K.R."/>
            <person name="Rand D."/>
            <person name="Rasmussen M.D."/>
            <person name="Reed L.K."/>
            <person name="Reenan R."/>
            <person name="Reily A."/>
            <person name="Remington K.A."/>
            <person name="Rieger T.T."/>
            <person name="Ritchie M.G."/>
            <person name="Robin C."/>
            <person name="Rogers Y.H."/>
            <person name="Rohde C."/>
            <person name="Rozas J."/>
            <person name="Rubenfield M.J."/>
            <person name="Ruiz A."/>
            <person name="Russo S."/>
            <person name="Salzberg S.L."/>
            <person name="Sanchez-Gracia A."/>
            <person name="Saranga D.J."/>
            <person name="Sato H."/>
            <person name="Schaeffer S.W."/>
            <person name="Schatz M.C."/>
            <person name="Schlenke T."/>
            <person name="Schwartz R."/>
            <person name="Segarra C."/>
            <person name="Singh R.S."/>
            <person name="Sirot L."/>
            <person name="Sirota M."/>
            <person name="Sisneros N.B."/>
            <person name="Smith C.D."/>
            <person name="Smith T.F."/>
            <person name="Spieth J."/>
            <person name="Stage D.E."/>
            <person name="Stark A."/>
            <person name="Stephan W."/>
            <person name="Strausberg R.L."/>
            <person name="Strempel S."/>
            <person name="Sturgill D."/>
            <person name="Sutton G."/>
            <person name="Sutton G.G."/>
            <person name="Tao W."/>
            <person name="Teichmann S."/>
            <person name="Tobari Y.N."/>
            <person name="Tomimura Y."/>
            <person name="Tsolas J.M."/>
            <person name="Valente V.L."/>
            <person name="Venter E."/>
            <person name="Venter J.C."/>
            <person name="Vicario S."/>
            <person name="Vieira F.G."/>
            <person name="Vilella A.J."/>
            <person name="Villasante A."/>
            <person name="Walenz B."/>
            <person name="Wang J."/>
            <person name="Wasserman M."/>
            <person name="Watts T."/>
            <person name="Wilson D."/>
            <person name="Wilson R.K."/>
            <person name="Wing R.A."/>
            <person name="Wolfner M.F."/>
            <person name="Wong A."/>
            <person name="Wong G.K."/>
            <person name="Wu C.I."/>
            <person name="Wu G."/>
            <person name="Yamamoto D."/>
            <person name="Yang H.P."/>
            <person name="Yang S.P."/>
            <person name="Yorke J.A."/>
            <person name="Yoshida K."/>
            <person name="Zdobnov E."/>
            <person name="Zhang P."/>
            <person name="Zhang Y."/>
            <person name="Zimin A.V."/>
            <person name="Baldwin J."/>
            <person name="Abdouelleil A."/>
            <person name="Abdulkadir J."/>
            <person name="Abebe A."/>
            <person name="Abera B."/>
            <person name="Abreu J."/>
            <person name="Acer S.C."/>
            <person name="Aftuck L."/>
            <person name="Alexander A."/>
            <person name="An P."/>
            <person name="Anderson E."/>
            <person name="Anderson S."/>
            <person name="Arachi H."/>
            <person name="Azer M."/>
            <person name="Bachantsang P."/>
            <person name="Barry A."/>
            <person name="Bayul T."/>
            <person name="Berlin A."/>
            <person name="Bessette D."/>
            <person name="Bloom T."/>
            <person name="Blye J."/>
            <person name="Boguslavskiy L."/>
            <person name="Bonnet C."/>
            <person name="Boukhgalter B."/>
            <person name="Bourzgui I."/>
            <person name="Brown A."/>
            <person name="Cahill P."/>
            <person name="Channer S."/>
            <person name="Cheshatsang Y."/>
            <person name="Chuda L."/>
            <person name="Citroen M."/>
            <person name="Collymore A."/>
            <person name="Cooke P."/>
            <person name="Costello M."/>
            <person name="D'Aco K."/>
            <person name="Daza R."/>
            <person name="De Haan G."/>
            <person name="DeGray S."/>
            <person name="DeMaso C."/>
            <person name="Dhargay N."/>
            <person name="Dooley K."/>
            <person name="Dooley E."/>
            <person name="Doricent M."/>
            <person name="Dorje P."/>
            <person name="Dorjee K."/>
            <person name="Dupes A."/>
            <person name="Elong R."/>
            <person name="Falk J."/>
            <person name="Farina A."/>
            <person name="Faro S."/>
            <person name="Ferguson D."/>
            <person name="Fisher S."/>
            <person name="Foley C.D."/>
            <person name="Franke A."/>
            <person name="Friedrich D."/>
            <person name="Gadbois L."/>
            <person name="Gearin G."/>
            <person name="Gearin C.R."/>
            <person name="Giannoukos G."/>
            <person name="Goode T."/>
            <person name="Graham J."/>
            <person name="Grandbois E."/>
            <person name="Grewal S."/>
            <person name="Gyaltsen K."/>
            <person name="Hafez N."/>
            <person name="Hagos B."/>
            <person name="Hall J."/>
            <person name="Henson C."/>
            <person name="Hollinger A."/>
            <person name="Honan T."/>
            <person name="Huard M.D."/>
            <person name="Hughes L."/>
            <person name="Hurhula B."/>
            <person name="Husby M.E."/>
            <person name="Kamat A."/>
            <person name="Kanga B."/>
            <person name="Kashin S."/>
            <person name="Khazanovich D."/>
            <person name="Kisner P."/>
            <person name="Lance K."/>
            <person name="Lara M."/>
            <person name="Lee W."/>
            <person name="Lennon N."/>
            <person name="Letendre F."/>
            <person name="LeVine R."/>
            <person name="Lipovsky A."/>
            <person name="Liu X."/>
            <person name="Liu J."/>
            <person name="Liu S."/>
            <person name="Lokyitsang T."/>
            <person name="Lokyitsang Y."/>
            <person name="Lubonja R."/>
            <person name="Lui A."/>
            <person name="MacDonald P."/>
            <person name="Magnisalis V."/>
            <person name="Maru K."/>
            <person name="Matthews C."/>
            <person name="McCusker W."/>
            <person name="McDonough S."/>
            <person name="Mehta T."/>
            <person name="Meldrim J."/>
            <person name="Meneus L."/>
            <person name="Mihai O."/>
            <person name="Mihalev A."/>
            <person name="Mihova T."/>
            <person name="Mittelman R."/>
            <person name="Mlenga V."/>
            <person name="Montmayeur A."/>
            <person name="Mulrain L."/>
            <person name="Navidi A."/>
            <person name="Naylor J."/>
            <person name="Negash T."/>
            <person name="Nguyen T."/>
            <person name="Nguyen N."/>
            <person name="Nicol R."/>
            <person name="Norbu C."/>
            <person name="Norbu N."/>
            <person name="Novod N."/>
            <person name="O'Neill B."/>
            <person name="Osman S."/>
            <person name="Markiewicz E."/>
            <person name="Oyono O.L."/>
            <person name="Patti C."/>
            <person name="Phunkhang P."/>
            <person name="Pierre F."/>
            <person name="Priest M."/>
            <person name="Raghuraman S."/>
            <person name="Rege F."/>
            <person name="Reyes R."/>
            <person name="Rise C."/>
            <person name="Rogov P."/>
            <person name="Ross K."/>
            <person name="Ryan E."/>
            <person name="Settipalli S."/>
            <person name="Shea T."/>
            <person name="Sherpa N."/>
            <person name="Shi L."/>
            <person name="Shih D."/>
            <person name="Sparrow T."/>
            <person name="Spaulding J."/>
            <person name="Stalker J."/>
            <person name="Stange-Thomann N."/>
            <person name="Stavropoulos S."/>
            <person name="Stone C."/>
            <person name="Strader C."/>
            <person name="Tesfaye S."/>
            <person name="Thomson T."/>
            <person name="Thoulutsang Y."/>
            <person name="Thoulutsang D."/>
            <person name="Topham K."/>
            <person name="Topping I."/>
            <person name="Tsamla T."/>
            <person name="Vassiliev H."/>
            <person name="Vo A."/>
            <person name="Wangchuk T."/>
            <person name="Wangdi T."/>
            <person name="Weiand M."/>
            <person name="Wilkinson J."/>
            <person name="Wilson A."/>
            <person name="Yadav S."/>
            <person name="Young G."/>
            <person name="Yu Q."/>
            <person name="Zembek L."/>
            <person name="Zhong D."/>
            <person name="Zimmer A."/>
            <person name="Zwirko Z."/>
            <person name="Jaffe D.B."/>
            <person name="Alvarez P."/>
            <person name="Brockman W."/>
            <person name="Butler J."/>
            <person name="Chin C."/>
            <person name="Gnerre S."/>
            <person name="Grabherr M."/>
            <person name="Kleber M."/>
            <person name="Mauceli E."/>
            <person name="MacCallum I."/>
        </authorList>
    </citation>
    <scope>NUCLEOTIDE SEQUENCE [LARGE SCALE GENOMIC DNA]</scope>
    <source>
        <strain evidence="9">Tai18E2 / Tucson 14021-0261.01</strain>
    </source>
</reference>
<evidence type="ECO:0000256" key="3">
    <source>
        <dbReference type="ARBA" id="ARBA00022801"/>
    </source>
</evidence>
<dbReference type="GO" id="GO:0006508">
    <property type="term" value="P:proteolysis"/>
    <property type="evidence" value="ECO:0007669"/>
    <property type="project" value="UniProtKB-KW"/>
</dbReference>
<dbReference type="InterPro" id="IPR001254">
    <property type="entry name" value="Trypsin_dom"/>
</dbReference>
<keyword evidence="5" id="KW-1015">Disulfide bond</keyword>
<dbReference type="EMBL" id="CM000158">
    <property type="protein sequence ID" value="EDW92252.1"/>
    <property type="molecule type" value="Genomic_DNA"/>
</dbReference>
<gene>
    <name evidence="8" type="primary">Dyak\GE11618</name>
    <name evidence="8" type="synonym">dyak_GLEANR_11934</name>
    <name evidence="8" type="synonym">GE11618</name>
    <name evidence="8" type="ORF">Dyak_GE11618</name>
</gene>
<evidence type="ECO:0000313" key="8">
    <source>
        <dbReference type="EMBL" id="EDW92252.1"/>
    </source>
</evidence>
<evidence type="ECO:0000256" key="4">
    <source>
        <dbReference type="ARBA" id="ARBA00022825"/>
    </source>
</evidence>
<dbReference type="Pfam" id="PF00089">
    <property type="entry name" value="Trypsin"/>
    <property type="match status" value="1"/>
</dbReference>
<dbReference type="InterPro" id="IPR009003">
    <property type="entry name" value="Peptidase_S1_PA"/>
</dbReference>
<dbReference type="SMR" id="B4P912"/>